<dbReference type="Proteomes" id="UP000266906">
    <property type="component" value="Unassembled WGS sequence"/>
</dbReference>
<dbReference type="InterPro" id="IPR036396">
    <property type="entry name" value="Cyt_P450_sf"/>
</dbReference>
<accession>A0A3N4RJG7</accession>
<dbReference type="PANTHER" id="PTHR46696">
    <property type="entry name" value="P450, PUTATIVE (EUROFUNG)-RELATED"/>
    <property type="match status" value="1"/>
</dbReference>
<evidence type="ECO:0000256" key="1">
    <source>
        <dbReference type="ARBA" id="ARBA00010617"/>
    </source>
</evidence>
<evidence type="ECO:0000313" key="3">
    <source>
        <dbReference type="EMBL" id="RPE33518.1"/>
    </source>
</evidence>
<name>A0A3N4RJG7_9ACTN</name>
<feature type="compositionally biased region" description="Basic and acidic residues" evidence="2">
    <location>
        <begin position="349"/>
        <end position="367"/>
    </location>
</feature>
<proteinExistence type="inferred from homology"/>
<dbReference type="GO" id="GO:0020037">
    <property type="term" value="F:heme binding"/>
    <property type="evidence" value="ECO:0007669"/>
    <property type="project" value="InterPro"/>
</dbReference>
<protein>
    <submittedName>
        <fullName evidence="3">Cytochrome P450</fullName>
    </submittedName>
</protein>
<comment type="caution">
    <text evidence="3">The sequence shown here is derived from an EMBL/GenBank/DDBJ whole genome shotgun (WGS) entry which is preliminary data.</text>
</comment>
<dbReference type="GO" id="GO:0005506">
    <property type="term" value="F:iron ion binding"/>
    <property type="evidence" value="ECO:0007669"/>
    <property type="project" value="InterPro"/>
</dbReference>
<comment type="similarity">
    <text evidence="1">Belongs to the cytochrome P450 family.</text>
</comment>
<keyword evidence="4" id="KW-1185">Reference proteome</keyword>
<sequence>MTPARRADRAVYLRSHPLLFALLAATRHRPVLRLGRTVLVHHPDAYREVLTRVPLDRTAEHTTGGTAARLTGGSLLFDQQGAEHRAARRELAALLGPAGAAALEPDWQRILDRHLAGLTAPVDLVPAVRELAGATAAALTGSDADPVRLARAAERAAAATARAHLPALLPRPGGARRARAAAERLRLLLPDPRDAMLAVAAVNTTLAALPRAAAWCAREQLWDRAREDAPALAAELLRRTAASPVLPRAAAADATVLGHRIRRGDRLLLVARHAAEAHRDAPAHPHAVRAPFGFGPHTCPGAGLARAQLALLLGTLAPYAPRVLRTAPHPGSALPSYRSCVLAAPAAETRAHVRPEPVRPEEPPCPR</sequence>
<dbReference type="GO" id="GO:0004497">
    <property type="term" value="F:monooxygenase activity"/>
    <property type="evidence" value="ECO:0007669"/>
    <property type="project" value="InterPro"/>
</dbReference>
<dbReference type="PANTHER" id="PTHR46696:SF1">
    <property type="entry name" value="CYTOCHROME P450 YJIB-RELATED"/>
    <property type="match status" value="1"/>
</dbReference>
<organism evidence="3 4">
    <name type="scientific">Kitasatospora cineracea</name>
    <dbReference type="NCBI Taxonomy" id="88074"/>
    <lineage>
        <taxon>Bacteria</taxon>
        <taxon>Bacillati</taxon>
        <taxon>Actinomycetota</taxon>
        <taxon>Actinomycetes</taxon>
        <taxon>Kitasatosporales</taxon>
        <taxon>Streptomycetaceae</taxon>
        <taxon>Kitasatospora</taxon>
    </lineage>
</organism>
<dbReference type="RefSeq" id="WP_123817825.1">
    <property type="nucleotide sequence ID" value="NZ_RKQG01000001.1"/>
</dbReference>
<feature type="region of interest" description="Disordered" evidence="2">
    <location>
        <begin position="348"/>
        <end position="367"/>
    </location>
</feature>
<dbReference type="Gene3D" id="1.10.630.10">
    <property type="entry name" value="Cytochrome P450"/>
    <property type="match status" value="2"/>
</dbReference>
<dbReference type="PROSITE" id="PS00086">
    <property type="entry name" value="CYTOCHROME_P450"/>
    <property type="match status" value="1"/>
</dbReference>
<dbReference type="GO" id="GO:0016705">
    <property type="term" value="F:oxidoreductase activity, acting on paired donors, with incorporation or reduction of molecular oxygen"/>
    <property type="evidence" value="ECO:0007669"/>
    <property type="project" value="InterPro"/>
</dbReference>
<dbReference type="SUPFAM" id="SSF48264">
    <property type="entry name" value="Cytochrome P450"/>
    <property type="match status" value="1"/>
</dbReference>
<dbReference type="InterPro" id="IPR017972">
    <property type="entry name" value="Cyt_P450_CS"/>
</dbReference>
<evidence type="ECO:0000256" key="2">
    <source>
        <dbReference type="SAM" id="MobiDB-lite"/>
    </source>
</evidence>
<dbReference type="EMBL" id="RKQG01000001">
    <property type="protein sequence ID" value="RPE33518.1"/>
    <property type="molecule type" value="Genomic_DNA"/>
</dbReference>
<dbReference type="AlphaFoldDB" id="A0A3N4RJG7"/>
<evidence type="ECO:0000313" key="4">
    <source>
        <dbReference type="Proteomes" id="UP000266906"/>
    </source>
</evidence>
<reference evidence="3 4" key="1">
    <citation type="submission" date="2018-11" db="EMBL/GenBank/DDBJ databases">
        <title>Sequencing the genomes of 1000 actinobacteria strains.</title>
        <authorList>
            <person name="Klenk H.-P."/>
        </authorList>
    </citation>
    <scope>NUCLEOTIDE SEQUENCE [LARGE SCALE GENOMIC DNA]</scope>
    <source>
        <strain evidence="3 4">DSM 44781</strain>
    </source>
</reference>
<gene>
    <name evidence="3" type="ORF">EDD38_1808</name>
</gene>